<reference evidence="1 2" key="1">
    <citation type="submission" date="2023-01" db="EMBL/GenBank/DDBJ databases">
        <title>Analysis of 21 Apiospora genomes using comparative genomics revels a genus with tremendous synthesis potential of carbohydrate active enzymes and secondary metabolites.</title>
        <authorList>
            <person name="Sorensen T."/>
        </authorList>
    </citation>
    <scope>NUCLEOTIDE SEQUENCE [LARGE SCALE GENOMIC DNA]</scope>
    <source>
        <strain evidence="1 2">CBS 114990</strain>
    </source>
</reference>
<evidence type="ECO:0000313" key="1">
    <source>
        <dbReference type="EMBL" id="KAK8084356.1"/>
    </source>
</evidence>
<name>A0ABR1WLD8_9PEZI</name>
<gene>
    <name evidence="1" type="ORF">PG997_005627</name>
</gene>
<dbReference type="EMBL" id="JAQQWN010000005">
    <property type="protein sequence ID" value="KAK8084356.1"/>
    <property type="molecule type" value="Genomic_DNA"/>
</dbReference>
<sequence length="318" mass="36415">MSQKKNTMQRFQEFRKNGDLPLTSRYLFTMTRPDLLSEESTHHGTAWGKGFIEIDFNDIEEWTEFNEKNANSAFFKVLDHPIPQGNHLNAPLAAIDQPKIIKVEEDIDNYFLQAIGPILRHSIECTRDLLRDKSGNDMALKLQVPFKTEAAKVRLPEAEGSVQHLKRPNFPIYLPAKSMPGMKPPKDVFFVIGESARTMVWNPDCFRERSEFQDHGHVHLGKVAMYCKAAGTCLAFTMTTVGATVFRFFTIENEDGIERWGVQLATFPWCPEPVKSGEENAMSAPKAIWTIIMMSLDPEGRRIQRRDNLRPLASWPRF</sequence>
<organism evidence="1 2">
    <name type="scientific">Apiospora hydei</name>
    <dbReference type="NCBI Taxonomy" id="1337664"/>
    <lineage>
        <taxon>Eukaryota</taxon>
        <taxon>Fungi</taxon>
        <taxon>Dikarya</taxon>
        <taxon>Ascomycota</taxon>
        <taxon>Pezizomycotina</taxon>
        <taxon>Sordariomycetes</taxon>
        <taxon>Xylariomycetidae</taxon>
        <taxon>Amphisphaeriales</taxon>
        <taxon>Apiosporaceae</taxon>
        <taxon>Apiospora</taxon>
    </lineage>
</organism>
<dbReference type="GeneID" id="92043002"/>
<comment type="caution">
    <text evidence="1">The sequence shown here is derived from an EMBL/GenBank/DDBJ whole genome shotgun (WGS) entry which is preliminary data.</text>
</comment>
<proteinExistence type="predicted"/>
<dbReference type="Proteomes" id="UP001433268">
    <property type="component" value="Unassembled WGS sequence"/>
</dbReference>
<keyword evidence="2" id="KW-1185">Reference proteome</keyword>
<evidence type="ECO:0000313" key="2">
    <source>
        <dbReference type="Proteomes" id="UP001433268"/>
    </source>
</evidence>
<accession>A0ABR1WLD8</accession>
<protein>
    <submittedName>
        <fullName evidence="1">Uncharacterized protein</fullName>
    </submittedName>
</protein>
<dbReference type="RefSeq" id="XP_066668865.1">
    <property type="nucleotide sequence ID" value="XM_066809942.1"/>
</dbReference>